<dbReference type="FunFam" id="1.20.1050.10:FF:000010">
    <property type="entry name" value="Maleylacetoacetate isomerase isoform 1"/>
    <property type="match status" value="1"/>
</dbReference>
<dbReference type="EMBL" id="MCGT01000005">
    <property type="protein sequence ID" value="ORX59779.1"/>
    <property type="molecule type" value="Genomic_DNA"/>
</dbReference>
<dbReference type="PANTHER" id="PTHR42673">
    <property type="entry name" value="MALEYLACETOACETATE ISOMERASE"/>
    <property type="match status" value="1"/>
</dbReference>
<dbReference type="InterPro" id="IPR004046">
    <property type="entry name" value="GST_C"/>
</dbReference>
<accession>A0A1X2GRP6</accession>
<dbReference type="SFLD" id="SFLDG00358">
    <property type="entry name" value="Main_(cytGST)"/>
    <property type="match status" value="1"/>
</dbReference>
<dbReference type="PANTHER" id="PTHR42673:SF4">
    <property type="entry name" value="MALEYLACETOACETATE ISOMERASE"/>
    <property type="match status" value="1"/>
</dbReference>
<dbReference type="Proteomes" id="UP000242146">
    <property type="component" value="Unassembled WGS sequence"/>
</dbReference>
<dbReference type="InterPro" id="IPR040079">
    <property type="entry name" value="Glutathione_S-Trfase"/>
</dbReference>
<dbReference type="Gene3D" id="3.40.30.10">
    <property type="entry name" value="Glutaredoxin"/>
    <property type="match status" value="1"/>
</dbReference>
<dbReference type="InterPro" id="IPR036282">
    <property type="entry name" value="Glutathione-S-Trfase_C_sf"/>
</dbReference>
<dbReference type="CDD" id="cd03191">
    <property type="entry name" value="GST_C_Zeta"/>
    <property type="match status" value="1"/>
</dbReference>
<dbReference type="GO" id="GO:0004364">
    <property type="term" value="F:glutathione transferase activity"/>
    <property type="evidence" value="ECO:0007669"/>
    <property type="project" value="TreeGrafter"/>
</dbReference>
<evidence type="ECO:0000313" key="5">
    <source>
        <dbReference type="Proteomes" id="UP000242146"/>
    </source>
</evidence>
<dbReference type="InterPro" id="IPR010987">
    <property type="entry name" value="Glutathione-S-Trfase_C-like"/>
</dbReference>
<comment type="similarity">
    <text evidence="1">Belongs to the GST superfamily. Zeta family.</text>
</comment>
<dbReference type="OrthoDB" id="202840at2759"/>
<dbReference type="InterPro" id="IPR034330">
    <property type="entry name" value="GST_Zeta_C"/>
</dbReference>
<evidence type="ECO:0000259" key="3">
    <source>
        <dbReference type="PROSITE" id="PS50405"/>
    </source>
</evidence>
<dbReference type="Pfam" id="PF00043">
    <property type="entry name" value="GST_C"/>
    <property type="match status" value="1"/>
</dbReference>
<dbReference type="InterPro" id="IPR005955">
    <property type="entry name" value="GST_Zeta"/>
</dbReference>
<proteinExistence type="inferred from homology"/>
<dbReference type="CDD" id="cd03042">
    <property type="entry name" value="GST_N_Zeta"/>
    <property type="match status" value="1"/>
</dbReference>
<dbReference type="InterPro" id="IPR036249">
    <property type="entry name" value="Thioredoxin-like_sf"/>
</dbReference>
<dbReference type="InterPro" id="IPR004045">
    <property type="entry name" value="Glutathione_S-Trfase_N"/>
</dbReference>
<dbReference type="Pfam" id="PF13409">
    <property type="entry name" value="GST_N_2"/>
    <property type="match status" value="1"/>
</dbReference>
<keyword evidence="4" id="KW-0413">Isomerase</keyword>
<dbReference type="GO" id="GO:0005739">
    <property type="term" value="C:mitochondrion"/>
    <property type="evidence" value="ECO:0007669"/>
    <property type="project" value="TreeGrafter"/>
</dbReference>
<dbReference type="AlphaFoldDB" id="A0A1X2GRP6"/>
<keyword evidence="5" id="KW-1185">Reference proteome</keyword>
<dbReference type="InterPro" id="IPR034333">
    <property type="entry name" value="GST_Zeta_N"/>
</dbReference>
<organism evidence="4 5">
    <name type="scientific">Hesseltinella vesiculosa</name>
    <dbReference type="NCBI Taxonomy" id="101127"/>
    <lineage>
        <taxon>Eukaryota</taxon>
        <taxon>Fungi</taxon>
        <taxon>Fungi incertae sedis</taxon>
        <taxon>Mucoromycota</taxon>
        <taxon>Mucoromycotina</taxon>
        <taxon>Mucoromycetes</taxon>
        <taxon>Mucorales</taxon>
        <taxon>Cunninghamellaceae</taxon>
        <taxon>Hesseltinella</taxon>
    </lineage>
</organism>
<name>A0A1X2GRP6_9FUNG</name>
<protein>
    <submittedName>
        <fullName evidence="4">Maleylacetoacetate isomerase</fullName>
    </submittedName>
</protein>
<dbReference type="Gene3D" id="1.20.1050.10">
    <property type="match status" value="1"/>
</dbReference>
<dbReference type="PROSITE" id="PS50404">
    <property type="entry name" value="GST_NTER"/>
    <property type="match status" value="1"/>
</dbReference>
<feature type="domain" description="GST N-terminal" evidence="2">
    <location>
        <begin position="5"/>
        <end position="87"/>
    </location>
</feature>
<dbReference type="NCBIfam" id="TIGR01262">
    <property type="entry name" value="maiA"/>
    <property type="match status" value="1"/>
</dbReference>
<dbReference type="PROSITE" id="PS50405">
    <property type="entry name" value="GST_CTER"/>
    <property type="match status" value="1"/>
</dbReference>
<gene>
    <name evidence="4" type="ORF">DM01DRAFT_1381298</name>
</gene>
<dbReference type="SUPFAM" id="SSF47616">
    <property type="entry name" value="GST C-terminal domain-like"/>
    <property type="match status" value="1"/>
</dbReference>
<dbReference type="GO" id="GO:0006559">
    <property type="term" value="P:L-phenylalanine catabolic process"/>
    <property type="evidence" value="ECO:0007669"/>
    <property type="project" value="TreeGrafter"/>
</dbReference>
<evidence type="ECO:0000256" key="1">
    <source>
        <dbReference type="ARBA" id="ARBA00010007"/>
    </source>
</evidence>
<comment type="caution">
    <text evidence="4">The sequence shown here is derived from an EMBL/GenBank/DDBJ whole genome shotgun (WGS) entry which is preliminary data.</text>
</comment>
<dbReference type="SUPFAM" id="SSF52833">
    <property type="entry name" value="Thioredoxin-like"/>
    <property type="match status" value="1"/>
</dbReference>
<dbReference type="STRING" id="101127.A0A1X2GRP6"/>
<dbReference type="GO" id="GO:0016034">
    <property type="term" value="F:maleylacetoacetate isomerase activity"/>
    <property type="evidence" value="ECO:0007669"/>
    <property type="project" value="TreeGrafter"/>
</dbReference>
<evidence type="ECO:0000313" key="4">
    <source>
        <dbReference type="EMBL" id="ORX59779.1"/>
    </source>
</evidence>
<feature type="domain" description="GST C-terminal" evidence="3">
    <location>
        <begin position="92"/>
        <end position="215"/>
    </location>
</feature>
<dbReference type="SFLD" id="SFLDS00019">
    <property type="entry name" value="Glutathione_Transferase_(cytos"/>
    <property type="match status" value="1"/>
</dbReference>
<dbReference type="GO" id="GO:0006749">
    <property type="term" value="P:glutathione metabolic process"/>
    <property type="evidence" value="ECO:0007669"/>
    <property type="project" value="TreeGrafter"/>
</dbReference>
<reference evidence="4 5" key="1">
    <citation type="submission" date="2016-07" db="EMBL/GenBank/DDBJ databases">
        <title>Pervasive Adenine N6-methylation of Active Genes in Fungi.</title>
        <authorList>
            <consortium name="DOE Joint Genome Institute"/>
            <person name="Mondo S.J."/>
            <person name="Dannebaum R.O."/>
            <person name="Kuo R.C."/>
            <person name="Labutti K."/>
            <person name="Haridas S."/>
            <person name="Kuo A."/>
            <person name="Salamov A."/>
            <person name="Ahrendt S.R."/>
            <person name="Lipzen A."/>
            <person name="Sullivan W."/>
            <person name="Andreopoulos W.B."/>
            <person name="Clum A."/>
            <person name="Lindquist E."/>
            <person name="Daum C."/>
            <person name="Ramamoorthy G.K."/>
            <person name="Gryganskyi A."/>
            <person name="Culley D."/>
            <person name="Magnuson J.K."/>
            <person name="James T.Y."/>
            <person name="O'Malley M.A."/>
            <person name="Stajich J.E."/>
            <person name="Spatafora J.W."/>
            <person name="Visel A."/>
            <person name="Grigoriev I.V."/>
        </authorList>
    </citation>
    <scope>NUCLEOTIDE SEQUENCE [LARGE SCALE GENOMIC DNA]</scope>
    <source>
        <strain evidence="4 5">NRRL 3301</strain>
    </source>
</reference>
<evidence type="ECO:0000259" key="2">
    <source>
        <dbReference type="PROSITE" id="PS50404"/>
    </source>
</evidence>
<sequence>MASEDKITLFTFFRSSASYRVRIALNWKGIDHESIYINLAKGEQHNEEYKSINPSHMVPVLKLADGKSLTQSEAIIEYLDETYPDRPLLPHGPVHRAQVRAIAQFIACDIHPIQNLSVLKHVGGDDMDKRVEWANHWIDRGFQALEKTLAGSAGIYCVGDNITLADIFLVPMVYNAKRFKVDMQKFPIINRINNTLLTLSEFSSASPENQPDCPPEMRQ</sequence>